<dbReference type="EMBL" id="BAEP01000075">
    <property type="protein sequence ID" value="GAC26059.1"/>
    <property type="molecule type" value="Genomic_DNA"/>
</dbReference>
<proteinExistence type="predicted"/>
<accession>K6XZN0</accession>
<comment type="caution">
    <text evidence="1">The sequence shown here is derived from an EMBL/GenBank/DDBJ whole genome shotgun (WGS) entry which is preliminary data.</text>
</comment>
<name>K6XZN0_9ALTE</name>
<reference evidence="1 2" key="1">
    <citation type="journal article" date="2017" name="Antonie Van Leeuwenhoek">
        <title>Rhizobium rhizosphaerae sp. nov., a novel species isolated from rice rhizosphere.</title>
        <authorList>
            <person name="Zhao J.J."/>
            <person name="Zhang J."/>
            <person name="Zhang R.J."/>
            <person name="Zhang C.W."/>
            <person name="Yin H.Q."/>
            <person name="Zhang X.X."/>
        </authorList>
    </citation>
    <scope>NUCLEOTIDE SEQUENCE [LARGE SCALE GENOMIC DNA]</scope>
    <source>
        <strain evidence="1 2">KMM 241</strain>
    </source>
</reference>
<protein>
    <submittedName>
        <fullName evidence="1">Uncharacterized protein</fullName>
    </submittedName>
</protein>
<gene>
    <name evidence="1" type="ORF">GMES_3783</name>
</gene>
<dbReference type="AlphaFoldDB" id="K6XZN0"/>
<sequence length="37" mass="3764">MGEALALFASEARPSDSGGRVTRATITLDISILIACG</sequence>
<evidence type="ECO:0000313" key="2">
    <source>
        <dbReference type="Proteomes" id="UP000006263"/>
    </source>
</evidence>
<evidence type="ECO:0000313" key="1">
    <source>
        <dbReference type="EMBL" id="GAC26059.1"/>
    </source>
</evidence>
<dbReference type="Proteomes" id="UP000006263">
    <property type="component" value="Unassembled WGS sequence"/>
</dbReference>
<organism evidence="1 2">
    <name type="scientific">Paraglaciecola mesophila KMM 241</name>
    <dbReference type="NCBI Taxonomy" id="1128912"/>
    <lineage>
        <taxon>Bacteria</taxon>
        <taxon>Pseudomonadati</taxon>
        <taxon>Pseudomonadota</taxon>
        <taxon>Gammaproteobacteria</taxon>
        <taxon>Alteromonadales</taxon>
        <taxon>Alteromonadaceae</taxon>
        <taxon>Paraglaciecola</taxon>
    </lineage>
</organism>